<feature type="signal peptide" evidence="9">
    <location>
        <begin position="1"/>
        <end position="22"/>
    </location>
</feature>
<feature type="region of interest" description="Disordered" evidence="7">
    <location>
        <begin position="461"/>
        <end position="603"/>
    </location>
</feature>
<keyword evidence="8" id="KW-1133">Transmembrane helix</keyword>
<proteinExistence type="predicted"/>
<sequence>MGMFPLPILSLVKLCIISFALGVQGSGDFAVSPSPATLSVHSSPRNSWETIAPNTPAVPNGPFLHHSVKLSRPVAPLPKPTMGAEPSASPSTSTIISPPPSFKVVPLPSTEPSASPSTSAIISPPPSFKVVPLPSTEPSASPSTSATISPRPSFKVVPPPSAQPSSPPSATVLPPSSHKVVPPPSTLPGQVPPSVKPSPPQPAVTPPVSAPDVPAPIATPSLDMPKHSPAGLPVEPDIQPKGNANKSHNVEPVSPAPVATPPVNLPKISPESPPTEDGSFPPIIHQRDAKKGHAPEPALPAPAVPSTKLPNSSPIGQPTGHGSLPPNIHNRNATSPAPHASLPQISPVSEPTTHGSLPPKVHKRIPNGSHTPEPVSPESIAPPPRKVRYNPPIVHPVSPRLTPPILIAPATSPSSAFPANPPSVHPVIPVLSPSELPAPVISPSSTPSGIINWKKDGAPVAAPLHNSSKPLPALIHPPAQAPAAQGHHHKSNIVTSPAPASSDLVSPPTSINPVQAMPPSSPPTRGRRQYAPPPVNPATTFSFPTLPPASQVSHAPSPLFKFGPHPTKIPFLSPESPPQSASKRPKTSVLPKVQALPPPPPNEDCLSTVCTEPYTNSPPGAPCRCVWPMQVGLRLGVSLYTFFPLVSELASEISTGVLMKQSQVRIMGAKSADEQPEETDVLIDLVPLGESFDNTTAFFTSQRFWHKLVAIKASYFGDYEVLYVSYPGLPPSPPLPPSMSMIDGGPYSNGNNGRTIKPIGVDIPKRPHKNPLSGSVIAIISLSAFVAVLLCSAAAWVLLFKHRDHVSQTTSTPRTLPPSLSKTPGTAGSLTGGGPVSASSSFRSSLAAYKGSAKTFSMSDIERATNKFHTSRILGEGGFGLVYSGTLDDGTKVAVKVLKREDHHGDREFLAEVEMLSRLHHRNLVKLIGICTEETFRCLVYELIPNGSVDSHLHGVDRETSPIDWVTRMKIALGAARGLAYLHEDSSPHVIHRDFKSSNILLEDDFTPKVSDFGLARIATDEENRHISTRVMGTFGYVAPEYAMTGHLLVKSDVYSYGVVLLELLTGRKPVDMSQPPGQENLVAWARPLLTSREGLEAIIDPSLGPDVPFDSVAKVAAIASMCVQPEVSNRPFMGEVVQALKLVCNECDEAREAFSRSSSKDDLSVDLDMGVTIVSGQQPDNFQGQHFAATDMDREVDIERGLSASELFSSSARFGRQEPGSFRRHSYSGPLRTGRRRRLWHMFRRLSGGSVSEHGVMHRL</sequence>
<evidence type="ECO:0000313" key="12">
    <source>
        <dbReference type="Proteomes" id="UP001293593"/>
    </source>
</evidence>
<dbReference type="InterPro" id="IPR017441">
    <property type="entry name" value="Protein_kinase_ATP_BS"/>
</dbReference>
<keyword evidence="5 6" id="KW-0067">ATP-binding</keyword>
<organism evidence="11 12">
    <name type="scientific">Acacia crassicarpa</name>
    <name type="common">northern wattle</name>
    <dbReference type="NCBI Taxonomy" id="499986"/>
    <lineage>
        <taxon>Eukaryota</taxon>
        <taxon>Viridiplantae</taxon>
        <taxon>Streptophyta</taxon>
        <taxon>Embryophyta</taxon>
        <taxon>Tracheophyta</taxon>
        <taxon>Spermatophyta</taxon>
        <taxon>Magnoliopsida</taxon>
        <taxon>eudicotyledons</taxon>
        <taxon>Gunneridae</taxon>
        <taxon>Pentapetalae</taxon>
        <taxon>rosids</taxon>
        <taxon>fabids</taxon>
        <taxon>Fabales</taxon>
        <taxon>Fabaceae</taxon>
        <taxon>Caesalpinioideae</taxon>
        <taxon>mimosoid clade</taxon>
        <taxon>Acacieae</taxon>
        <taxon>Acacia</taxon>
    </lineage>
</organism>
<feature type="compositionally biased region" description="Polar residues" evidence="7">
    <location>
        <begin position="492"/>
        <end position="513"/>
    </location>
</feature>
<dbReference type="Pfam" id="PF07714">
    <property type="entry name" value="PK_Tyr_Ser-Thr"/>
    <property type="match status" value="1"/>
</dbReference>
<dbReference type="SUPFAM" id="SSF56112">
    <property type="entry name" value="Protein kinase-like (PK-like)"/>
    <property type="match status" value="1"/>
</dbReference>
<keyword evidence="1" id="KW-0723">Serine/threonine-protein kinase</keyword>
<feature type="region of interest" description="Disordered" evidence="7">
    <location>
        <begin position="808"/>
        <end position="837"/>
    </location>
</feature>
<feature type="compositionally biased region" description="Low complexity" evidence="7">
    <location>
        <begin position="808"/>
        <end position="824"/>
    </location>
</feature>
<dbReference type="InterPro" id="IPR057597">
    <property type="entry name" value="ALE2_N"/>
</dbReference>
<feature type="chain" id="PRO_5042207353" description="Protein kinase domain-containing protein" evidence="9">
    <location>
        <begin position="23"/>
        <end position="1261"/>
    </location>
</feature>
<feature type="compositionally biased region" description="Pro residues" evidence="7">
    <location>
        <begin position="181"/>
        <end position="209"/>
    </location>
</feature>
<dbReference type="InterPro" id="IPR000719">
    <property type="entry name" value="Prot_kinase_dom"/>
</dbReference>
<gene>
    <name evidence="11" type="ORF">QN277_026682</name>
</gene>
<dbReference type="InterPro" id="IPR011009">
    <property type="entry name" value="Kinase-like_dom_sf"/>
</dbReference>
<dbReference type="GO" id="GO:0005524">
    <property type="term" value="F:ATP binding"/>
    <property type="evidence" value="ECO:0007669"/>
    <property type="project" value="UniProtKB-UniRule"/>
</dbReference>
<feature type="compositionally biased region" description="Low complexity" evidence="7">
    <location>
        <begin position="86"/>
        <end position="96"/>
    </location>
</feature>
<reference evidence="11" key="1">
    <citation type="submission" date="2023-10" db="EMBL/GenBank/DDBJ databases">
        <title>Chromosome-level genome of the transformable northern wattle, Acacia crassicarpa.</title>
        <authorList>
            <person name="Massaro I."/>
            <person name="Sinha N.R."/>
            <person name="Poethig S."/>
            <person name="Leichty A.R."/>
        </authorList>
    </citation>
    <scope>NUCLEOTIDE SEQUENCE</scope>
    <source>
        <strain evidence="11">Acra3RX</strain>
        <tissue evidence="11">Leaf</tissue>
    </source>
</reference>
<feature type="domain" description="Protein kinase" evidence="10">
    <location>
        <begin position="868"/>
        <end position="1144"/>
    </location>
</feature>
<feature type="compositionally biased region" description="Basic and acidic residues" evidence="7">
    <location>
        <begin position="285"/>
        <end position="294"/>
    </location>
</feature>
<evidence type="ECO:0000256" key="9">
    <source>
        <dbReference type="SAM" id="SignalP"/>
    </source>
</evidence>
<feature type="compositionally biased region" description="Low complexity" evidence="7">
    <location>
        <begin position="132"/>
        <end position="153"/>
    </location>
</feature>
<evidence type="ECO:0000256" key="8">
    <source>
        <dbReference type="SAM" id="Phobius"/>
    </source>
</evidence>
<feature type="compositionally biased region" description="Polar residues" evidence="7">
    <location>
        <begin position="537"/>
        <end position="554"/>
    </location>
</feature>
<evidence type="ECO:0000256" key="5">
    <source>
        <dbReference type="ARBA" id="ARBA00022840"/>
    </source>
</evidence>
<dbReference type="PROSITE" id="PS00108">
    <property type="entry name" value="PROTEIN_KINASE_ST"/>
    <property type="match status" value="1"/>
</dbReference>
<accession>A0AAE1MHM1</accession>
<feature type="region of interest" description="Disordered" evidence="7">
    <location>
        <begin position="74"/>
        <end position="395"/>
    </location>
</feature>
<evidence type="ECO:0000313" key="11">
    <source>
        <dbReference type="EMBL" id="KAK4265659.1"/>
    </source>
</evidence>
<feature type="compositionally biased region" description="Low complexity" evidence="7">
    <location>
        <begin position="106"/>
        <end position="122"/>
    </location>
</feature>
<dbReference type="InterPro" id="IPR008271">
    <property type="entry name" value="Ser/Thr_kinase_AS"/>
</dbReference>
<keyword evidence="12" id="KW-1185">Reference proteome</keyword>
<feature type="compositionally biased region" description="Pro residues" evidence="7">
    <location>
        <begin position="254"/>
        <end position="264"/>
    </location>
</feature>
<dbReference type="PANTHER" id="PTHR47989:SF9">
    <property type="entry name" value="PROTEIN KINASE SUPERFAMILY PROTEIN"/>
    <property type="match status" value="1"/>
</dbReference>
<evidence type="ECO:0000256" key="3">
    <source>
        <dbReference type="ARBA" id="ARBA00022741"/>
    </source>
</evidence>
<feature type="compositionally biased region" description="Low complexity" evidence="7">
    <location>
        <begin position="168"/>
        <end position="180"/>
    </location>
</feature>
<keyword evidence="3 6" id="KW-0547">Nucleotide-binding</keyword>
<dbReference type="AlphaFoldDB" id="A0AAE1MHM1"/>
<dbReference type="CDD" id="cd14066">
    <property type="entry name" value="STKc_IRAK"/>
    <property type="match status" value="1"/>
</dbReference>
<evidence type="ECO:0000256" key="2">
    <source>
        <dbReference type="ARBA" id="ARBA00022679"/>
    </source>
</evidence>
<feature type="transmembrane region" description="Helical" evidence="8">
    <location>
        <begin position="776"/>
        <end position="799"/>
    </location>
</feature>
<dbReference type="FunFam" id="3.30.200.20:FF:000146">
    <property type="entry name" value="receptor-like serine/threonine-protein kinase ALE2"/>
    <property type="match status" value="1"/>
</dbReference>
<dbReference type="Proteomes" id="UP001293593">
    <property type="component" value="Unassembled WGS sequence"/>
</dbReference>
<dbReference type="GO" id="GO:0004674">
    <property type="term" value="F:protein serine/threonine kinase activity"/>
    <property type="evidence" value="ECO:0007669"/>
    <property type="project" value="UniProtKB-KW"/>
</dbReference>
<keyword evidence="4" id="KW-0418">Kinase</keyword>
<feature type="binding site" evidence="6">
    <location>
        <position position="896"/>
    </location>
    <ligand>
        <name>ATP</name>
        <dbReference type="ChEBI" id="CHEBI:30616"/>
    </ligand>
</feature>
<keyword evidence="2" id="KW-0808">Transferase</keyword>
<evidence type="ECO:0000256" key="4">
    <source>
        <dbReference type="ARBA" id="ARBA00022777"/>
    </source>
</evidence>
<keyword evidence="8" id="KW-0812">Transmembrane</keyword>
<dbReference type="InterPro" id="IPR001245">
    <property type="entry name" value="Ser-Thr/Tyr_kinase_cat_dom"/>
</dbReference>
<dbReference type="EMBL" id="JAWXYG010000008">
    <property type="protein sequence ID" value="KAK4265659.1"/>
    <property type="molecule type" value="Genomic_DNA"/>
</dbReference>
<dbReference type="FunFam" id="1.10.510.10:FF:000051">
    <property type="entry name" value="Receptor-like serine/threonine-protein kinase ALE2"/>
    <property type="match status" value="1"/>
</dbReference>
<comment type="caution">
    <text evidence="11">The sequence shown here is derived from an EMBL/GenBank/DDBJ whole genome shotgun (WGS) entry which is preliminary data.</text>
</comment>
<dbReference type="PROSITE" id="PS50011">
    <property type="entry name" value="PROTEIN_KINASE_DOM"/>
    <property type="match status" value="1"/>
</dbReference>
<evidence type="ECO:0000256" key="6">
    <source>
        <dbReference type="PROSITE-ProRule" id="PRU10141"/>
    </source>
</evidence>
<keyword evidence="9" id="KW-0732">Signal</keyword>
<dbReference type="Gene3D" id="1.10.510.10">
    <property type="entry name" value="Transferase(Phosphotransferase) domain 1"/>
    <property type="match status" value="1"/>
</dbReference>
<feature type="compositionally biased region" description="Pro residues" evidence="7">
    <location>
        <begin position="157"/>
        <end position="167"/>
    </location>
</feature>
<dbReference type="Pfam" id="PF23180">
    <property type="entry name" value="ALE2_N"/>
    <property type="match status" value="1"/>
</dbReference>
<keyword evidence="8" id="KW-0472">Membrane</keyword>
<name>A0AAE1MHM1_9FABA</name>
<dbReference type="Gene3D" id="3.30.200.20">
    <property type="entry name" value="Phosphorylase Kinase, domain 1"/>
    <property type="match status" value="1"/>
</dbReference>
<evidence type="ECO:0000259" key="10">
    <source>
        <dbReference type="PROSITE" id="PS50011"/>
    </source>
</evidence>
<protein>
    <recommendedName>
        <fullName evidence="10">Protein kinase domain-containing protein</fullName>
    </recommendedName>
</protein>
<evidence type="ECO:0000256" key="1">
    <source>
        <dbReference type="ARBA" id="ARBA00022527"/>
    </source>
</evidence>
<feature type="compositionally biased region" description="Low complexity" evidence="7">
    <location>
        <begin position="470"/>
        <end position="485"/>
    </location>
</feature>
<feature type="compositionally biased region" description="Polar residues" evidence="7">
    <location>
        <begin position="343"/>
        <end position="355"/>
    </location>
</feature>
<evidence type="ECO:0000256" key="7">
    <source>
        <dbReference type="SAM" id="MobiDB-lite"/>
    </source>
</evidence>
<dbReference type="PANTHER" id="PTHR47989">
    <property type="entry name" value="OS01G0750732 PROTEIN"/>
    <property type="match status" value="1"/>
</dbReference>
<dbReference type="PROSITE" id="PS00107">
    <property type="entry name" value="PROTEIN_KINASE_ATP"/>
    <property type="match status" value="1"/>
</dbReference>